<dbReference type="PANTHER" id="PTHR45641">
    <property type="entry name" value="TETRATRICOPEPTIDE REPEAT PROTEIN (AFU_ORTHOLOGUE AFUA_6G03870)"/>
    <property type="match status" value="1"/>
</dbReference>
<dbReference type="SUPFAM" id="SSF48452">
    <property type="entry name" value="TPR-like"/>
    <property type="match status" value="3"/>
</dbReference>
<dbReference type="RefSeq" id="WP_169350290.1">
    <property type="nucleotide sequence ID" value="NZ_JABBJJ010000294.1"/>
</dbReference>
<dbReference type="InterPro" id="IPR019734">
    <property type="entry name" value="TPR_rpt"/>
</dbReference>
<dbReference type="SMART" id="SM00028">
    <property type="entry name" value="TPR"/>
    <property type="match status" value="8"/>
</dbReference>
<comment type="caution">
    <text evidence="3">The sequence shown here is derived from an EMBL/GenBank/DDBJ whole genome shotgun (WGS) entry which is preliminary data.</text>
</comment>
<accession>A0A848LTU0</accession>
<name>A0A848LTU0_9BACT</name>
<keyword evidence="1" id="KW-0677">Repeat</keyword>
<keyword evidence="4" id="KW-1185">Reference proteome</keyword>
<proteinExistence type="predicted"/>
<dbReference type="Pfam" id="PF13374">
    <property type="entry name" value="TPR_10"/>
    <property type="match status" value="1"/>
</dbReference>
<dbReference type="PANTHER" id="PTHR45641:SF19">
    <property type="entry name" value="NEPHROCYSTIN-3"/>
    <property type="match status" value="1"/>
</dbReference>
<dbReference type="AlphaFoldDB" id="A0A848LTU0"/>
<protein>
    <submittedName>
        <fullName evidence="3">Tetratricopeptide repeat protein</fullName>
    </submittedName>
</protein>
<keyword evidence="2" id="KW-0802">TPR repeat</keyword>
<evidence type="ECO:0000256" key="2">
    <source>
        <dbReference type="ARBA" id="ARBA00022803"/>
    </source>
</evidence>
<evidence type="ECO:0000313" key="3">
    <source>
        <dbReference type="EMBL" id="NMO21091.1"/>
    </source>
</evidence>
<sequence length="538" mass="59743">PQPPDALRPRVDAARRRLAEARARIDAGNHAAALDVTTALLRDVQGLDYRPLEAEVLTLHGHLHGLTGKPKEAEELLYKALWAAEAGRDDETVARVWILLVWVTGDQMARLDEANRLIHHARAAVERLGPERFPSLAIDLHLRMGGLLLLQRKLEEAEAEYTRGLALSRKVAGPERLRTTYLLSGLGRVRSRQLRAEEALELYRQAEANALQVRQWSPEHPVLAVNLNNIATELLALGRTDEALATFQRSLSLLEAARSKDHPSLAAPLNNLAVLLRREGRLDESRRAFQRALAIFERSKGPDHPSTITALGGLGMVAYDSGQLDEALAHNQQALERIQRGLGMDTARAELPLRNLGLIHLRAGRPAEAREHLTRALRLLEKEHGTDSAVMTGVLRDLARVELGTGAWKAALATCQRSLELDEKTQGGESPDTALDLACVAEARLGLGAPEEAVPLLERAHRIDTRARLDRKEAARVSFLLAQALWERRSPEERKRAMELVREARGWLEALGPRGRNELREVMAWQARHPPTVSEAVR</sequence>
<dbReference type="Proteomes" id="UP000518300">
    <property type="component" value="Unassembled WGS sequence"/>
</dbReference>
<reference evidence="3 4" key="1">
    <citation type="submission" date="2020-04" db="EMBL/GenBank/DDBJ databases">
        <title>Draft genome of Pyxidicoccus fallax type strain.</title>
        <authorList>
            <person name="Whitworth D.E."/>
        </authorList>
    </citation>
    <scope>NUCLEOTIDE SEQUENCE [LARGE SCALE GENOMIC DNA]</scope>
    <source>
        <strain evidence="3 4">DSM 14698</strain>
    </source>
</reference>
<dbReference type="EMBL" id="JABBJJ010000294">
    <property type="protein sequence ID" value="NMO21091.1"/>
    <property type="molecule type" value="Genomic_DNA"/>
</dbReference>
<dbReference type="InterPro" id="IPR011990">
    <property type="entry name" value="TPR-like_helical_dom_sf"/>
</dbReference>
<organism evidence="3 4">
    <name type="scientific">Pyxidicoccus fallax</name>
    <dbReference type="NCBI Taxonomy" id="394095"/>
    <lineage>
        <taxon>Bacteria</taxon>
        <taxon>Pseudomonadati</taxon>
        <taxon>Myxococcota</taxon>
        <taxon>Myxococcia</taxon>
        <taxon>Myxococcales</taxon>
        <taxon>Cystobacterineae</taxon>
        <taxon>Myxococcaceae</taxon>
        <taxon>Pyxidicoccus</taxon>
    </lineage>
</organism>
<dbReference type="Gene3D" id="1.25.40.10">
    <property type="entry name" value="Tetratricopeptide repeat domain"/>
    <property type="match status" value="3"/>
</dbReference>
<gene>
    <name evidence="3" type="ORF">HG543_40515</name>
</gene>
<dbReference type="Pfam" id="PF13424">
    <property type="entry name" value="TPR_12"/>
    <property type="match status" value="3"/>
</dbReference>
<evidence type="ECO:0000256" key="1">
    <source>
        <dbReference type="ARBA" id="ARBA00022737"/>
    </source>
</evidence>
<evidence type="ECO:0000313" key="4">
    <source>
        <dbReference type="Proteomes" id="UP000518300"/>
    </source>
</evidence>
<feature type="non-terminal residue" evidence="3">
    <location>
        <position position="1"/>
    </location>
</feature>